<protein>
    <submittedName>
        <fullName evidence="2">Uncharacterized protein</fullName>
    </submittedName>
</protein>
<dbReference type="RefSeq" id="WP_191308588.1">
    <property type="nucleotide sequence ID" value="NZ_BNAW01000006.1"/>
</dbReference>
<dbReference type="EMBL" id="BNAW01000006">
    <property type="protein sequence ID" value="GHG04451.1"/>
    <property type="molecule type" value="Genomic_DNA"/>
</dbReference>
<feature type="transmembrane region" description="Helical" evidence="1">
    <location>
        <begin position="140"/>
        <end position="164"/>
    </location>
</feature>
<organism evidence="2 3">
    <name type="scientific">Amycolatopsis bullii</name>
    <dbReference type="NCBI Taxonomy" id="941987"/>
    <lineage>
        <taxon>Bacteria</taxon>
        <taxon>Bacillati</taxon>
        <taxon>Actinomycetota</taxon>
        <taxon>Actinomycetes</taxon>
        <taxon>Pseudonocardiales</taxon>
        <taxon>Pseudonocardiaceae</taxon>
        <taxon>Amycolatopsis</taxon>
    </lineage>
</organism>
<keyword evidence="1" id="KW-1133">Transmembrane helix</keyword>
<evidence type="ECO:0000313" key="3">
    <source>
        <dbReference type="Proteomes" id="UP000649955"/>
    </source>
</evidence>
<proteinExistence type="predicted"/>
<keyword evidence="3" id="KW-1185">Reference proteome</keyword>
<dbReference type="Proteomes" id="UP000649955">
    <property type="component" value="Unassembled WGS sequence"/>
</dbReference>
<feature type="transmembrane region" description="Helical" evidence="1">
    <location>
        <begin position="99"/>
        <end position="120"/>
    </location>
</feature>
<sequence>MTSSLSTVRDGRRPPRWAVLAAHAVPLVTLPSGVWRLFLAAGADLGLRPRDPFGPGEIVYIVSLSLVSEGLALLTLGLVRPWGERVSRWVPVLGGRRVAPYAAIKPAAAGALALAAIWAYTFPTFLRSTGVTFTAPGWHALLVACYVPVLLWAPLLGAVTWAYWRRRCRD</sequence>
<name>A0ABQ3K8L6_9PSEU</name>
<evidence type="ECO:0000313" key="2">
    <source>
        <dbReference type="EMBL" id="GHG04451.1"/>
    </source>
</evidence>
<feature type="transmembrane region" description="Helical" evidence="1">
    <location>
        <begin position="17"/>
        <end position="38"/>
    </location>
</feature>
<evidence type="ECO:0000256" key="1">
    <source>
        <dbReference type="SAM" id="Phobius"/>
    </source>
</evidence>
<reference evidence="3" key="1">
    <citation type="journal article" date="2019" name="Int. J. Syst. Evol. Microbiol.">
        <title>The Global Catalogue of Microorganisms (GCM) 10K type strain sequencing project: providing services to taxonomists for standard genome sequencing and annotation.</title>
        <authorList>
            <consortium name="The Broad Institute Genomics Platform"/>
            <consortium name="The Broad Institute Genome Sequencing Center for Infectious Disease"/>
            <person name="Wu L."/>
            <person name="Ma J."/>
        </authorList>
    </citation>
    <scope>NUCLEOTIDE SEQUENCE [LARGE SCALE GENOMIC DNA]</scope>
    <source>
        <strain evidence="3">CGMCC 4.7680</strain>
    </source>
</reference>
<accession>A0ABQ3K8L6</accession>
<keyword evidence="1" id="KW-0812">Transmembrane</keyword>
<feature type="transmembrane region" description="Helical" evidence="1">
    <location>
        <begin position="58"/>
        <end position="79"/>
    </location>
</feature>
<comment type="caution">
    <text evidence="2">The sequence shown here is derived from an EMBL/GenBank/DDBJ whole genome shotgun (WGS) entry which is preliminary data.</text>
</comment>
<gene>
    <name evidence="2" type="ORF">GCM10017567_20390</name>
</gene>
<keyword evidence="1" id="KW-0472">Membrane</keyword>